<proteinExistence type="predicted"/>
<reference evidence="1 2" key="1">
    <citation type="submission" date="2019-10" db="EMBL/GenBank/DDBJ databases">
        <title>Alkaliphilus serpentinus sp. nov. and Alkaliphilus pronyensis sp. nov., two novel anaerobic alkaliphilic species isolated from the serpentinized-hosted hydrothermal field of the Prony Bay (New Caledonia).</title>
        <authorList>
            <person name="Postec A."/>
        </authorList>
    </citation>
    <scope>NUCLEOTIDE SEQUENCE [LARGE SCALE GENOMIC DNA]</scope>
    <source>
        <strain evidence="1 2">LacV</strain>
    </source>
</reference>
<accession>A0A6I0FXR6</accession>
<sequence>MDIIKLFEIQKNLDMKILREHNLENENLISRKILALLVELGELANETRCFKYWSLKSPAEKKVILEEYVDCLHFILSIGLEKGYSKLTIENTLSTATATDMFLEVFKEITIFQLDQTQDNYKGLWKRFIELGIALGFNHKEIEDSYLIKNKINHKRQEEGY</sequence>
<name>A0A6I0FXR6_9FIRM</name>
<organism evidence="1 2">
    <name type="scientific">Alkaliphilus pronyensis</name>
    <dbReference type="NCBI Taxonomy" id="1482732"/>
    <lineage>
        <taxon>Bacteria</taxon>
        <taxon>Bacillati</taxon>
        <taxon>Bacillota</taxon>
        <taxon>Clostridia</taxon>
        <taxon>Peptostreptococcales</taxon>
        <taxon>Natronincolaceae</taxon>
        <taxon>Alkaliphilus</taxon>
    </lineage>
</organism>
<protein>
    <submittedName>
        <fullName evidence="1">dUTPase</fullName>
    </submittedName>
</protein>
<dbReference type="AlphaFoldDB" id="A0A6I0FXR6"/>
<dbReference type="Proteomes" id="UP000432715">
    <property type="component" value="Unassembled WGS sequence"/>
</dbReference>
<comment type="caution">
    <text evidence="1">The sequence shown here is derived from an EMBL/GenBank/DDBJ whole genome shotgun (WGS) entry which is preliminary data.</text>
</comment>
<dbReference type="InterPro" id="IPR014871">
    <property type="entry name" value="dUTPase/dCTP_pyrophosphatase"/>
</dbReference>
<evidence type="ECO:0000313" key="1">
    <source>
        <dbReference type="EMBL" id="KAB3540994.1"/>
    </source>
</evidence>
<dbReference type="RefSeq" id="WP_151859583.1">
    <property type="nucleotide sequence ID" value="NZ_WBZC01000001.1"/>
</dbReference>
<gene>
    <name evidence="1" type="ORF">F8154_00305</name>
</gene>
<dbReference type="OrthoDB" id="5506143at2"/>
<dbReference type="SUPFAM" id="SSF101386">
    <property type="entry name" value="all-alpha NTP pyrophosphatases"/>
    <property type="match status" value="1"/>
</dbReference>
<dbReference type="Pfam" id="PF08761">
    <property type="entry name" value="dUTPase_2"/>
    <property type="match status" value="1"/>
</dbReference>
<dbReference type="InterPro" id="IPR016947">
    <property type="entry name" value="UCP030140"/>
</dbReference>
<dbReference type="PIRSF" id="PIRSF030140">
    <property type="entry name" value="UCP030140"/>
    <property type="match status" value="1"/>
</dbReference>
<dbReference type="EMBL" id="WBZC01000001">
    <property type="protein sequence ID" value="KAB3540994.1"/>
    <property type="molecule type" value="Genomic_DNA"/>
</dbReference>
<dbReference type="Gene3D" id="1.10.4010.10">
    <property type="entry name" value="Type II deoxyuridine triphosphatase"/>
    <property type="match status" value="1"/>
</dbReference>
<keyword evidence="2" id="KW-1185">Reference proteome</keyword>
<dbReference type="CDD" id="cd11527">
    <property type="entry name" value="NTP-PPase_dUTPase"/>
    <property type="match status" value="1"/>
</dbReference>
<evidence type="ECO:0000313" key="2">
    <source>
        <dbReference type="Proteomes" id="UP000432715"/>
    </source>
</evidence>